<evidence type="ECO:0000259" key="6">
    <source>
        <dbReference type="Pfam" id="PF00419"/>
    </source>
</evidence>
<accession>A0A1C3HIH4</accession>
<comment type="similarity">
    <text evidence="2">Belongs to the fimbrial protein family.</text>
</comment>
<reference evidence="7 11" key="4">
    <citation type="submission" date="2023-11" db="EMBL/GenBank/DDBJ databases">
        <title>Detection of rare carbapenemases in Enterobacterales - comparison of two colorimetric and two CIM-based carbapenemase assays.</title>
        <authorList>
            <person name="Schaffarczyk L."/>
            <person name="Noster J."/>
            <person name="Stelzer Y."/>
            <person name="Sattler J."/>
            <person name="Gatermann S."/>
            <person name="Hamprecht A."/>
        </authorList>
    </citation>
    <scope>NUCLEOTIDE SEQUENCE [LARGE SCALE GENOMIC DNA]</scope>
    <source>
        <strain evidence="7 11">CIM-Carb-136</strain>
    </source>
</reference>
<sequence>MKKNLLAVAVLTASAFIPSAFAADGALNITGTITDQSCTVDPDSQNKQVALGKIAKDAFTLSKTAGAKAFNLVLKNCPKTVTGATVRFDGTQVQGQSGLLQLTGAGTAGVAGGIGVQLLDDGSNVLNIGNDSRVYALEENKDNTLGFVARYFAYDDVSVGSANATANFTIVYQ</sequence>
<reference evidence="8" key="3">
    <citation type="submission" date="2017-12" db="EMBL/GenBank/DDBJ databases">
        <title>FDA dAtabase for Regulatory Grade micrObial Sequences (FDA-ARGOS): Supporting development and validation of Infectious Disease Dx tests.</title>
        <authorList>
            <person name="Campos J."/>
            <person name="Goldberg B."/>
            <person name="Tallon L.J."/>
            <person name="Sadzewicz L."/>
            <person name="Sengamalay N."/>
            <person name="Ott S."/>
            <person name="Godinez A."/>
            <person name="Nagaraj S."/>
            <person name="Vavikolanu K."/>
            <person name="Vyas G."/>
            <person name="Nadendla S."/>
            <person name="Aluvathingal J."/>
            <person name="Geyer C."/>
            <person name="Nandy P."/>
            <person name="Hobson J."/>
            <person name="Sichtig H."/>
        </authorList>
    </citation>
    <scope>NUCLEOTIDE SEQUENCE</scope>
    <source>
        <strain evidence="8">FDAARGOS_79</strain>
    </source>
</reference>
<evidence type="ECO:0000313" key="7">
    <source>
        <dbReference type="EMBL" id="MDX7084234.1"/>
    </source>
</evidence>
<keyword evidence="4" id="KW-0281">Fimbrium</keyword>
<feature type="domain" description="Fimbrial-type adhesion" evidence="6">
    <location>
        <begin position="28"/>
        <end position="173"/>
    </location>
</feature>
<dbReference type="GO" id="GO:0009289">
    <property type="term" value="C:pilus"/>
    <property type="evidence" value="ECO:0007669"/>
    <property type="project" value="UniProtKB-SubCell"/>
</dbReference>
<proteinExistence type="inferred from homology"/>
<dbReference type="RefSeq" id="WP_060441332.1">
    <property type="nucleotide sequence ID" value="NZ_CAMIPX010000005.1"/>
</dbReference>
<dbReference type="AlphaFoldDB" id="A0A1C3HIH4"/>
<reference evidence="9" key="1">
    <citation type="submission" date="2016-05" db="EMBL/GenBank/DDBJ databases">
        <authorList>
            <person name="Cock P.J.A."/>
            <person name="Cock P.J.A."/>
        </authorList>
    </citation>
    <scope>NUCLEOTIDE SEQUENCE</scope>
    <source>
        <strain evidence="9">PWN146_assembly</strain>
    </source>
</reference>
<evidence type="ECO:0000313" key="11">
    <source>
        <dbReference type="Proteomes" id="UP001275057"/>
    </source>
</evidence>
<dbReference type="PATRIC" id="fig|615.101.peg.1806"/>
<reference evidence="10" key="2">
    <citation type="submission" date="2017-12" db="EMBL/GenBank/DDBJ databases">
        <title>FDA dAtabase for Regulatory Grade micrObial Sequences (FDA-ARGOS): Supporting development and validation of Infectious Disease Dx tests.</title>
        <authorList>
            <person name="Campos J."/>
            <person name="Goldberg B."/>
            <person name="Tallon L."/>
            <person name="Sadzewicz L."/>
            <person name="Sengamalay N."/>
            <person name="Ott S."/>
            <person name="Godinez A."/>
            <person name="Nagaraj S."/>
            <person name="Vavikolanu K."/>
            <person name="Vyas G."/>
            <person name="Nadendla S."/>
            <person name="Aluvathingal J."/>
            <person name="Geyer C."/>
            <person name="Nandy P."/>
            <person name="Hobson J."/>
            <person name="Sichtig H."/>
        </authorList>
    </citation>
    <scope>NUCLEOTIDE SEQUENCE [LARGE SCALE GENOMIC DNA]</scope>
    <source>
        <strain evidence="10">FDAARGOS_79</strain>
    </source>
</reference>
<dbReference type="PANTHER" id="PTHR33420">
    <property type="entry name" value="FIMBRIAL SUBUNIT ELFA-RELATED"/>
    <property type="match status" value="1"/>
</dbReference>
<evidence type="ECO:0000313" key="9">
    <source>
        <dbReference type="EMBL" id="SAY44860.1"/>
    </source>
</evidence>
<keyword evidence="3 5" id="KW-0732">Signal</keyword>
<evidence type="ECO:0000256" key="4">
    <source>
        <dbReference type="ARBA" id="ARBA00023263"/>
    </source>
</evidence>
<protein>
    <submittedName>
        <fullName evidence="7 9">Fimbrial protein</fullName>
    </submittedName>
</protein>
<dbReference type="Proteomes" id="UP001275057">
    <property type="component" value="Unassembled WGS sequence"/>
</dbReference>
<dbReference type="EMBL" id="LT575490">
    <property type="protein sequence ID" value="SAY44860.1"/>
    <property type="molecule type" value="Genomic_DNA"/>
</dbReference>
<dbReference type="EMBL" id="JAXABG010000012">
    <property type="protein sequence ID" value="MDX7084234.1"/>
    <property type="molecule type" value="Genomic_DNA"/>
</dbReference>
<dbReference type="Gene3D" id="2.60.40.1090">
    <property type="entry name" value="Fimbrial-type adhesion domain"/>
    <property type="match status" value="1"/>
</dbReference>
<organism evidence="9">
    <name type="scientific">Serratia marcescens</name>
    <dbReference type="NCBI Taxonomy" id="615"/>
    <lineage>
        <taxon>Bacteria</taxon>
        <taxon>Pseudomonadati</taxon>
        <taxon>Pseudomonadota</taxon>
        <taxon>Gammaproteobacteria</taxon>
        <taxon>Enterobacterales</taxon>
        <taxon>Yersiniaceae</taxon>
        <taxon>Serratia</taxon>
    </lineage>
</organism>
<dbReference type="EMBL" id="JTBC02000011">
    <property type="protein sequence ID" value="PNO64350.1"/>
    <property type="molecule type" value="Genomic_DNA"/>
</dbReference>
<dbReference type="SUPFAM" id="SSF49401">
    <property type="entry name" value="Bacterial adhesins"/>
    <property type="match status" value="1"/>
</dbReference>
<evidence type="ECO:0000313" key="10">
    <source>
        <dbReference type="Proteomes" id="UP000030378"/>
    </source>
</evidence>
<dbReference type="GO" id="GO:0043709">
    <property type="term" value="P:cell adhesion involved in single-species biofilm formation"/>
    <property type="evidence" value="ECO:0007669"/>
    <property type="project" value="TreeGrafter"/>
</dbReference>
<dbReference type="InterPro" id="IPR000259">
    <property type="entry name" value="Adhesion_dom_fimbrial"/>
</dbReference>
<comment type="subcellular location">
    <subcellularLocation>
        <location evidence="1">Fimbrium</location>
    </subcellularLocation>
</comment>
<evidence type="ECO:0000256" key="5">
    <source>
        <dbReference type="SAM" id="SignalP"/>
    </source>
</evidence>
<dbReference type="Pfam" id="PF00419">
    <property type="entry name" value="Fimbrial"/>
    <property type="match status" value="1"/>
</dbReference>
<dbReference type="GeneID" id="98189962"/>
<feature type="chain" id="PRO_5015062261" evidence="5">
    <location>
        <begin position="23"/>
        <end position="173"/>
    </location>
</feature>
<dbReference type="Proteomes" id="UP000030378">
    <property type="component" value="Unassembled WGS sequence"/>
</dbReference>
<name>A0A1C3HIH4_SERMA</name>
<gene>
    <name evidence="9" type="primary">sfaG</name>
    <name evidence="8" type="ORF">MC70_018965</name>
    <name evidence="9" type="ORF">PWN146_03579</name>
    <name evidence="7" type="ORF">SJ435_17705</name>
</gene>
<dbReference type="InterPro" id="IPR008966">
    <property type="entry name" value="Adhesion_dom_sf"/>
</dbReference>
<dbReference type="InterPro" id="IPR036937">
    <property type="entry name" value="Adhesion_dom_fimbrial_sf"/>
</dbReference>
<dbReference type="InterPro" id="IPR050263">
    <property type="entry name" value="Bact_Fimbrial_Adh_Pro"/>
</dbReference>
<evidence type="ECO:0000256" key="3">
    <source>
        <dbReference type="ARBA" id="ARBA00022729"/>
    </source>
</evidence>
<dbReference type="PANTHER" id="PTHR33420:SF3">
    <property type="entry name" value="FIMBRIAL SUBUNIT ELFA"/>
    <property type="match status" value="1"/>
</dbReference>
<evidence type="ECO:0000313" key="8">
    <source>
        <dbReference type="EMBL" id="PNO64350.1"/>
    </source>
</evidence>
<evidence type="ECO:0000256" key="2">
    <source>
        <dbReference type="ARBA" id="ARBA00006671"/>
    </source>
</evidence>
<evidence type="ECO:0000256" key="1">
    <source>
        <dbReference type="ARBA" id="ARBA00004561"/>
    </source>
</evidence>
<feature type="signal peptide" evidence="5">
    <location>
        <begin position="1"/>
        <end position="22"/>
    </location>
</feature>